<dbReference type="PANTHER" id="PTHR43581">
    <property type="entry name" value="ATP/GTP PHOSPHATASE"/>
    <property type="match status" value="1"/>
</dbReference>
<sequence length="437" mass="49678">MTETLTIKNFGGIKFLEIEIKPITVLIGPQASGKSICAKLLFYFRHFNRHIVDFIVSRKAIEQLVPNYCQTFREYFPASSWGNEAFEITYRTTKDFLKVTRSSQDKQAINLNYGDFHRETIAIQNRSYQIVAKAIDSIQNSPLESWESERLAPQTLINTLGSHSEGRIPINQIFIPASRSIFSILQENYFSLLIDNQSFDPLIQRFGAFYERIKRFRGTFYEVFSESNDLAHASIKELIDEILSSKYIQEDNLDFLVHKDKRKVRISEASSGQQETLPLVLTLAALVGSKTSFNQKNSIYIEEPEAHVFPSTQKKIVELIATAFKYRESQSDFFITTHSPYILTAINNLLQAGELYSKAINRPDIIEKANKIVPAFKALNHDEIAVYSLDNAQCLSILDPETGLISASQIDEVSDEIGSEFDSVLDLLSEEFYAKAG</sequence>
<dbReference type="InterPro" id="IPR041685">
    <property type="entry name" value="AAA_GajA/Old/RecF-like"/>
</dbReference>
<reference evidence="2 3" key="1">
    <citation type="journal article" date="2021" name="Mar. Drugs">
        <title>Genome Reduction and Secondary Metabolism of the Marine Sponge-Associated Cyanobacterium Leptothoe.</title>
        <authorList>
            <person name="Konstantinou D."/>
            <person name="Popin R.V."/>
            <person name="Fewer D.P."/>
            <person name="Sivonen K."/>
            <person name="Gkelis S."/>
        </authorList>
    </citation>
    <scope>NUCLEOTIDE SEQUENCE [LARGE SCALE GENOMIC DNA]</scope>
    <source>
        <strain evidence="2 3">TAU-MAC 1615</strain>
    </source>
</reference>
<evidence type="ECO:0000259" key="1">
    <source>
        <dbReference type="Pfam" id="PF13175"/>
    </source>
</evidence>
<name>A0ABS5Y1H8_9CYAN</name>
<dbReference type="Pfam" id="PF13175">
    <property type="entry name" value="AAA_15"/>
    <property type="match status" value="1"/>
</dbReference>
<dbReference type="RefSeq" id="WP_215616754.1">
    <property type="nucleotide sequence ID" value="NZ_JADOER010000002.1"/>
</dbReference>
<evidence type="ECO:0000313" key="3">
    <source>
        <dbReference type="Proteomes" id="UP001196661"/>
    </source>
</evidence>
<dbReference type="InterPro" id="IPR027417">
    <property type="entry name" value="P-loop_NTPase"/>
</dbReference>
<dbReference type="EMBL" id="JADOER010000002">
    <property type="protein sequence ID" value="MBT9310855.1"/>
    <property type="molecule type" value="Genomic_DNA"/>
</dbReference>
<evidence type="ECO:0000313" key="2">
    <source>
        <dbReference type="EMBL" id="MBT9310855.1"/>
    </source>
</evidence>
<comment type="caution">
    <text evidence="2">The sequence shown here is derived from an EMBL/GenBank/DDBJ whole genome shotgun (WGS) entry which is preliminary data.</text>
</comment>
<keyword evidence="3" id="KW-1185">Reference proteome</keyword>
<dbReference type="Gene3D" id="3.40.50.300">
    <property type="entry name" value="P-loop containing nucleotide triphosphate hydrolases"/>
    <property type="match status" value="1"/>
</dbReference>
<organism evidence="2 3">
    <name type="scientific">Leptothoe kymatousa TAU-MAC 1615</name>
    <dbReference type="NCBI Taxonomy" id="2364775"/>
    <lineage>
        <taxon>Bacteria</taxon>
        <taxon>Bacillati</taxon>
        <taxon>Cyanobacteriota</taxon>
        <taxon>Cyanophyceae</taxon>
        <taxon>Nodosilineales</taxon>
        <taxon>Cymatolegaceae</taxon>
        <taxon>Leptothoe</taxon>
        <taxon>Leptothoe kymatousa</taxon>
    </lineage>
</organism>
<dbReference type="PANTHER" id="PTHR43581:SF2">
    <property type="entry name" value="EXCINUCLEASE ATPASE SUBUNIT"/>
    <property type="match status" value="1"/>
</dbReference>
<dbReference type="InterPro" id="IPR051396">
    <property type="entry name" value="Bact_Antivir_Def_Nuclease"/>
</dbReference>
<protein>
    <submittedName>
        <fullName evidence="2">AAA family ATPase</fullName>
    </submittedName>
</protein>
<gene>
    <name evidence="2" type="ORF">IXB28_01440</name>
</gene>
<feature type="domain" description="Endonuclease GajA/Old nuclease/RecF-like AAA" evidence="1">
    <location>
        <begin position="205"/>
        <end position="342"/>
    </location>
</feature>
<dbReference type="SUPFAM" id="SSF52540">
    <property type="entry name" value="P-loop containing nucleoside triphosphate hydrolases"/>
    <property type="match status" value="1"/>
</dbReference>
<proteinExistence type="predicted"/>
<accession>A0ABS5Y1H8</accession>
<dbReference type="Proteomes" id="UP001196661">
    <property type="component" value="Unassembled WGS sequence"/>
</dbReference>